<evidence type="ECO:0000313" key="3">
    <source>
        <dbReference type="Proteomes" id="UP000545876"/>
    </source>
</evidence>
<dbReference type="Proteomes" id="UP000545876">
    <property type="component" value="Unassembled WGS sequence"/>
</dbReference>
<feature type="transmembrane region" description="Helical" evidence="1">
    <location>
        <begin position="12"/>
        <end position="33"/>
    </location>
</feature>
<dbReference type="EMBL" id="JAAZBX010000007">
    <property type="protein sequence ID" value="NLD25488.1"/>
    <property type="molecule type" value="Genomic_DNA"/>
</dbReference>
<keyword evidence="1" id="KW-1133">Transmembrane helix</keyword>
<reference evidence="2 3" key="1">
    <citation type="journal article" date="2020" name="Biotechnol. Biofuels">
        <title>New insights from the biogas microbiome by comprehensive genome-resolved metagenomics of nearly 1600 species originating from multiple anaerobic digesters.</title>
        <authorList>
            <person name="Campanaro S."/>
            <person name="Treu L."/>
            <person name="Rodriguez-R L.M."/>
            <person name="Kovalovszki A."/>
            <person name="Ziels R.M."/>
            <person name="Maus I."/>
            <person name="Zhu X."/>
            <person name="Kougias P.G."/>
            <person name="Basile A."/>
            <person name="Luo G."/>
            <person name="Schluter A."/>
            <person name="Konstantinidis K.T."/>
            <person name="Angelidaki I."/>
        </authorList>
    </citation>
    <scope>NUCLEOTIDE SEQUENCE [LARGE SCALE GENOMIC DNA]</scope>
    <source>
        <strain evidence="2">AS06rmzACSIP_65</strain>
    </source>
</reference>
<organism evidence="2 3">
    <name type="scientific">Candidatus Dojkabacteria bacterium</name>
    <dbReference type="NCBI Taxonomy" id="2099670"/>
    <lineage>
        <taxon>Bacteria</taxon>
        <taxon>Candidatus Dojkabacteria</taxon>
    </lineage>
</organism>
<dbReference type="AlphaFoldDB" id="A0A847CZT4"/>
<accession>A0A847CZT4</accession>
<comment type="caution">
    <text evidence="2">The sequence shown here is derived from an EMBL/GenBank/DDBJ whole genome shotgun (WGS) entry which is preliminary data.</text>
</comment>
<evidence type="ECO:0000256" key="1">
    <source>
        <dbReference type="SAM" id="Phobius"/>
    </source>
</evidence>
<gene>
    <name evidence="2" type="ORF">GX656_02505</name>
</gene>
<sequence length="113" mass="13106">MKNSSVFDDFEVIFILLIFVSIVLSIAFPIVTIRTFEGTLEDRIVDQGNTFLVLKNISNGKTEVFENEDSLLFWKFNSTDFVKDIKPGVIYHFKVNGLRIPIFSMYRNILSFK</sequence>
<proteinExistence type="predicted"/>
<evidence type="ECO:0000313" key="2">
    <source>
        <dbReference type="EMBL" id="NLD25488.1"/>
    </source>
</evidence>
<protein>
    <submittedName>
        <fullName evidence="2">Uncharacterized protein</fullName>
    </submittedName>
</protein>
<name>A0A847CZT4_9BACT</name>
<keyword evidence="1" id="KW-0472">Membrane</keyword>
<keyword evidence="1" id="KW-0812">Transmembrane</keyword>